<reference evidence="2" key="1">
    <citation type="journal article" date="2017" name="Nature">
        <title>The sunflower genome provides insights into oil metabolism, flowering and Asterid evolution.</title>
        <authorList>
            <person name="Badouin H."/>
            <person name="Gouzy J."/>
            <person name="Grassa C.J."/>
            <person name="Murat F."/>
            <person name="Staton S.E."/>
            <person name="Cottret L."/>
            <person name="Lelandais-Briere C."/>
            <person name="Owens G.L."/>
            <person name="Carrere S."/>
            <person name="Mayjonade B."/>
            <person name="Legrand L."/>
            <person name="Gill N."/>
            <person name="Kane N.C."/>
            <person name="Bowers J.E."/>
            <person name="Hubner S."/>
            <person name="Bellec A."/>
            <person name="Berard A."/>
            <person name="Berges H."/>
            <person name="Blanchet N."/>
            <person name="Boniface M.C."/>
            <person name="Brunel D."/>
            <person name="Catrice O."/>
            <person name="Chaidir N."/>
            <person name="Claudel C."/>
            <person name="Donnadieu C."/>
            <person name="Faraut T."/>
            <person name="Fievet G."/>
            <person name="Helmstetter N."/>
            <person name="King M."/>
            <person name="Knapp S.J."/>
            <person name="Lai Z."/>
            <person name="Le Paslier M.C."/>
            <person name="Lippi Y."/>
            <person name="Lorenzon L."/>
            <person name="Mandel J.R."/>
            <person name="Marage G."/>
            <person name="Marchand G."/>
            <person name="Marquand E."/>
            <person name="Bret-Mestries E."/>
            <person name="Morien E."/>
            <person name="Nambeesan S."/>
            <person name="Nguyen T."/>
            <person name="Pegot-Espagnet P."/>
            <person name="Pouilly N."/>
            <person name="Raftis F."/>
            <person name="Sallet E."/>
            <person name="Schiex T."/>
            <person name="Thomas J."/>
            <person name="Vandecasteele C."/>
            <person name="Vares D."/>
            <person name="Vear F."/>
            <person name="Vautrin S."/>
            <person name="Crespi M."/>
            <person name="Mangin B."/>
            <person name="Burke J.M."/>
            <person name="Salse J."/>
            <person name="Munos S."/>
            <person name="Vincourt P."/>
            <person name="Rieseberg L.H."/>
            <person name="Langlade N.B."/>
        </authorList>
    </citation>
    <scope>NUCLEOTIDE SEQUENCE</scope>
    <source>
        <tissue evidence="2">Leaves</tissue>
    </source>
</reference>
<dbReference type="PANTHER" id="PTHR31639:SF312">
    <property type="entry name" value="CYCLIN-LIKE F-BOX"/>
    <property type="match status" value="1"/>
</dbReference>
<dbReference type="Gene3D" id="3.80.10.10">
    <property type="entry name" value="Ribonuclease Inhibitor"/>
    <property type="match status" value="1"/>
</dbReference>
<dbReference type="EMBL" id="MNCJ02000331">
    <property type="protein sequence ID" value="KAF5762046.1"/>
    <property type="molecule type" value="Genomic_DNA"/>
</dbReference>
<sequence>MEEVERTHKKASKFASEDVICNMPENVITNILNHLPIRDAVRTSVLARNWRFKWTMLTQLVIKCRFSKYGRDLSRLLLHLKGPITKFVLYIPDYMVLDGEDINHWIAFLSRKGIEKFTLLNFRRTQFKLHTHLFSCLDLKHLRLQNCCFHVPPSFHGFPNLLSLNLYDVRFESGDYGEFITSCPLLEVLGIGNDEDPMRKMRLVEIAELKNLKTLSLSLCNLYNLTITSYTIFKLAGYFSKLQELYLNFSKCNFIREQGARKFSIAFPHLKTLELYEIDLSSGDMLSCAIEMMRGSPNLKSLKIEAPYEDDVPTHALDTSEIDYNTVGQLQLRSVVFECFNGSENEMCLIKYLLASSPFLEYITVETNIGKLPFAKKLLELHRASPVAEVYIF</sequence>
<proteinExistence type="predicted"/>
<dbReference type="PROSITE" id="PS50181">
    <property type="entry name" value="FBOX"/>
    <property type="match status" value="1"/>
</dbReference>
<evidence type="ECO:0000259" key="1">
    <source>
        <dbReference type="PROSITE" id="PS50181"/>
    </source>
</evidence>
<reference evidence="2" key="2">
    <citation type="submission" date="2020-06" db="EMBL/GenBank/DDBJ databases">
        <title>Helianthus annuus Genome sequencing and assembly Release 2.</title>
        <authorList>
            <person name="Gouzy J."/>
            <person name="Langlade N."/>
            <person name="Munos S."/>
        </authorList>
    </citation>
    <scope>NUCLEOTIDE SEQUENCE</scope>
    <source>
        <tissue evidence="2">Leaves</tissue>
    </source>
</reference>
<evidence type="ECO:0000313" key="2">
    <source>
        <dbReference type="EMBL" id="KAF5762046.1"/>
    </source>
</evidence>
<gene>
    <name evidence="2" type="ORF">HanXRQr2_Chr16g0772341</name>
</gene>
<dbReference type="InterPro" id="IPR055411">
    <property type="entry name" value="LRR_FXL15/At3g58940/PEG3-like"/>
</dbReference>
<comment type="caution">
    <text evidence="2">The sequence shown here is derived from an EMBL/GenBank/DDBJ whole genome shotgun (WGS) entry which is preliminary data.</text>
</comment>
<dbReference type="InterPro" id="IPR053781">
    <property type="entry name" value="F-box_AtFBL13-like"/>
</dbReference>
<dbReference type="PANTHER" id="PTHR31639">
    <property type="entry name" value="F-BOX PROTEIN-LIKE"/>
    <property type="match status" value="1"/>
</dbReference>
<feature type="domain" description="F-box" evidence="1">
    <location>
        <begin position="17"/>
        <end position="69"/>
    </location>
</feature>
<name>A0A9K3DV30_HELAN</name>
<dbReference type="InterPro" id="IPR032675">
    <property type="entry name" value="LRR_dom_sf"/>
</dbReference>
<evidence type="ECO:0000313" key="3">
    <source>
        <dbReference type="Proteomes" id="UP000215914"/>
    </source>
</evidence>
<dbReference type="OrthoDB" id="1722980at2759"/>
<dbReference type="AlphaFoldDB" id="A0A9K3DV30"/>
<protein>
    <submittedName>
        <fullName evidence="2">F-box domain, leucine-rich repeat domain superfamily, F-box-like domain superfamily</fullName>
    </submittedName>
</protein>
<dbReference type="Proteomes" id="UP000215914">
    <property type="component" value="Unassembled WGS sequence"/>
</dbReference>
<dbReference type="Pfam" id="PF24758">
    <property type="entry name" value="LRR_At5g56370"/>
    <property type="match status" value="1"/>
</dbReference>
<dbReference type="CDD" id="cd22160">
    <property type="entry name" value="F-box_AtFBL13-like"/>
    <property type="match status" value="1"/>
</dbReference>
<dbReference type="SUPFAM" id="SSF81383">
    <property type="entry name" value="F-box domain"/>
    <property type="match status" value="1"/>
</dbReference>
<dbReference type="InterPro" id="IPR036047">
    <property type="entry name" value="F-box-like_dom_sf"/>
</dbReference>
<dbReference type="InterPro" id="IPR001810">
    <property type="entry name" value="F-box_dom"/>
</dbReference>
<accession>A0A9K3DV30</accession>
<keyword evidence="3" id="KW-1185">Reference proteome</keyword>
<organism evidence="2 3">
    <name type="scientific">Helianthus annuus</name>
    <name type="common">Common sunflower</name>
    <dbReference type="NCBI Taxonomy" id="4232"/>
    <lineage>
        <taxon>Eukaryota</taxon>
        <taxon>Viridiplantae</taxon>
        <taxon>Streptophyta</taxon>
        <taxon>Embryophyta</taxon>
        <taxon>Tracheophyta</taxon>
        <taxon>Spermatophyta</taxon>
        <taxon>Magnoliopsida</taxon>
        <taxon>eudicotyledons</taxon>
        <taxon>Gunneridae</taxon>
        <taxon>Pentapetalae</taxon>
        <taxon>asterids</taxon>
        <taxon>campanulids</taxon>
        <taxon>Asterales</taxon>
        <taxon>Asteraceae</taxon>
        <taxon>Asteroideae</taxon>
        <taxon>Heliantheae alliance</taxon>
        <taxon>Heliantheae</taxon>
        <taxon>Helianthus</taxon>
    </lineage>
</organism>
<dbReference type="Pfam" id="PF00646">
    <property type="entry name" value="F-box"/>
    <property type="match status" value="1"/>
</dbReference>
<dbReference type="SUPFAM" id="SSF52047">
    <property type="entry name" value="RNI-like"/>
    <property type="match status" value="1"/>
</dbReference>
<dbReference type="Gramene" id="mRNA:HanXRQr2_Chr16g0772341">
    <property type="protein sequence ID" value="mRNA:HanXRQr2_Chr16g0772341"/>
    <property type="gene ID" value="HanXRQr2_Chr16g0772341"/>
</dbReference>